<dbReference type="Gene3D" id="3.40.50.2000">
    <property type="entry name" value="Glycogen Phosphorylase B"/>
    <property type="match status" value="2"/>
</dbReference>
<dbReference type="Proteomes" id="UP000007523">
    <property type="component" value="Chromosome"/>
</dbReference>
<dbReference type="AlphaFoldDB" id="H6NM94"/>
<dbReference type="InterPro" id="IPR001296">
    <property type="entry name" value="Glyco_trans_1"/>
</dbReference>
<reference evidence="2 3" key="1">
    <citation type="journal article" date="2012" name="J. Bacteriol.">
        <title>Complete Genome Sequence of Paenibacillus mucilaginosus 3016, a Bacterium Functional as Microbial Fertilizer.</title>
        <authorList>
            <person name="Ma M."/>
            <person name="Wang Z."/>
            <person name="Li L."/>
            <person name="Jiang X."/>
            <person name="Guan D."/>
            <person name="Cao F."/>
            <person name="Chen H."/>
            <person name="Wang X."/>
            <person name="Shen D."/>
            <person name="Du B."/>
            <person name="Li J."/>
        </authorList>
    </citation>
    <scope>NUCLEOTIDE SEQUENCE [LARGE SCALE GENOMIC DNA]</scope>
    <source>
        <strain evidence="2 3">3016</strain>
    </source>
</reference>
<dbReference type="GO" id="GO:0016757">
    <property type="term" value="F:glycosyltransferase activity"/>
    <property type="evidence" value="ECO:0007669"/>
    <property type="project" value="InterPro"/>
</dbReference>
<gene>
    <name evidence="2" type="ORF">PM3016_6641</name>
</gene>
<dbReference type="HOGENOM" id="CLU_352264_0_0_9"/>
<accession>H6NM94</accession>
<dbReference type="Pfam" id="PF19468">
    <property type="entry name" value="DUF6005"/>
    <property type="match status" value="1"/>
</dbReference>
<dbReference type="EMBL" id="CP003235">
    <property type="protein sequence ID" value="AFC33256.1"/>
    <property type="molecule type" value="Genomic_DNA"/>
</dbReference>
<dbReference type="CDD" id="cd03801">
    <property type="entry name" value="GT4_PimA-like"/>
    <property type="match status" value="1"/>
</dbReference>
<organism evidence="2 3">
    <name type="scientific">Paenibacillus mucilaginosus 3016</name>
    <dbReference type="NCBI Taxonomy" id="1116391"/>
    <lineage>
        <taxon>Bacteria</taxon>
        <taxon>Bacillati</taxon>
        <taxon>Bacillota</taxon>
        <taxon>Bacilli</taxon>
        <taxon>Bacillales</taxon>
        <taxon>Paenibacillaceae</taxon>
        <taxon>Paenibacillus</taxon>
    </lineage>
</organism>
<proteinExistence type="predicted"/>
<protein>
    <submittedName>
        <fullName evidence="2">MfpsA</fullName>
    </submittedName>
</protein>
<keyword evidence="3" id="KW-1185">Reference proteome</keyword>
<dbReference type="KEGG" id="pmq:PM3016_6641"/>
<dbReference type="Pfam" id="PF00534">
    <property type="entry name" value="Glycos_transf_1"/>
    <property type="match status" value="1"/>
</dbReference>
<dbReference type="SUPFAM" id="SSF53756">
    <property type="entry name" value="UDP-Glycosyltransferase/glycogen phosphorylase"/>
    <property type="match status" value="1"/>
</dbReference>
<evidence type="ECO:0000259" key="1">
    <source>
        <dbReference type="Pfam" id="PF00534"/>
    </source>
</evidence>
<dbReference type="InterPro" id="IPR046047">
    <property type="entry name" value="DUF6005"/>
</dbReference>
<feature type="domain" description="Glycosyl transferase family 1" evidence="1">
    <location>
        <begin position="505"/>
        <end position="673"/>
    </location>
</feature>
<evidence type="ECO:0000313" key="2">
    <source>
        <dbReference type="EMBL" id="AFC33256.1"/>
    </source>
</evidence>
<name>H6NM94_9BACL</name>
<evidence type="ECO:0000313" key="3">
    <source>
        <dbReference type="Proteomes" id="UP000007523"/>
    </source>
</evidence>
<sequence>MIKVHCLISCLCEIVKRRSSVDYRSYYFGIWDSDFDITDEGEITYFSDRIGHDAFLNTYEQFFGLKVHEWYDAARSREENLEVFLELLENKPEHRYLIVQIDMSLMPERENKFQQKPFPHYLMISKTEKEDEWFMFDPDFRWEGNVSRDRVIEAILGNEFGGGFYVDAETVQEPSFETIRDHFVTTFHPEDNELVSRLRRLVMDMAEGNHGWDLPLLTRAVKQLNILVIRKYSYDYALMFFDDTLKLPKQNYEDWCQEIRDLVSAFNHAQYLAVKLSMTGRRSILPQLFETIDKADEIEFRIKGELQRQFGLWCAAMEGRAAEPAGWAMSSGLRIGYIGGQAGRVNERAIDSEWVGALGEYAELVPIPPLKLMKWAGGDPSRDPAGFLAKAEAKGQALADLCAQYGVSTLYANLTPLIPYLMLARGRAEVPLNLFFLAHSVGSEWWMKQWLAMAPLLREGDTLLCATDTAKEALLALSPAYAEAFRAPLCIRTEPAKPLRTEANRVKQLLCMGRLEDVKNVHVLLDVFHAVREAFPHVHLNIAGEYTGRTPEQIAAYRSLLEEKVEAYGLQDSVTFTGPVSGEAKDALFRSADVLLNFSTDPGETFGYNLIEAKAWGLPVLCTAWDGFRELVTDGRDAVLVGVDWSGPCPQIDPAEASAKLLGLLQDEPRLAAMRAEALAGLGRYAPAQVMPQLVRTAGGAGGRAARWPCRRPRPAVRASGRTGHRRCCVPAAAGRLAGAVHAGRALRRLRFADAAVASGFAERDALRGMDAAVPAVHCTLRHYGGRSGAYYRKGVTL</sequence>
<dbReference type="STRING" id="1116391.PM3016_6641"/>
<dbReference type="PANTHER" id="PTHR12526">
    <property type="entry name" value="GLYCOSYLTRANSFERASE"/>
    <property type="match status" value="1"/>
</dbReference>